<evidence type="ECO:0000256" key="2">
    <source>
        <dbReference type="ARBA" id="ARBA00005189"/>
    </source>
</evidence>
<dbReference type="OrthoDB" id="10250191at2759"/>
<keyword evidence="4 13" id="KW-0444">Lipid biosynthesis</keyword>
<evidence type="ECO:0000256" key="8">
    <source>
        <dbReference type="ARBA" id="ARBA00022840"/>
    </source>
</evidence>
<evidence type="ECO:0000256" key="13">
    <source>
        <dbReference type="RuleBase" id="RU365024"/>
    </source>
</evidence>
<dbReference type="EMBL" id="UFAJ01000908">
    <property type="protein sequence ID" value="SSD61811.1"/>
    <property type="molecule type" value="Genomic_DNA"/>
</dbReference>
<gene>
    <name evidence="15" type="ORF">SCODWIG_03572</name>
</gene>
<evidence type="ECO:0000256" key="4">
    <source>
        <dbReference type="ARBA" id="ARBA00022516"/>
    </source>
</evidence>
<dbReference type="Pfam" id="PF00614">
    <property type="entry name" value="PLDc"/>
    <property type="match status" value="1"/>
</dbReference>
<comment type="catalytic activity">
    <reaction evidence="12 13">
        <text>a CDP-1,2-diacyl-sn-glycerol + sn-glycerol 3-phosphate = a 1,2-diacyl-sn-glycero-3-phospho-(1'-sn-glycero-3'-phosphate) + CMP + H(+)</text>
        <dbReference type="Rhea" id="RHEA:12593"/>
        <dbReference type="ChEBI" id="CHEBI:15378"/>
        <dbReference type="ChEBI" id="CHEBI:57597"/>
        <dbReference type="ChEBI" id="CHEBI:58332"/>
        <dbReference type="ChEBI" id="CHEBI:60110"/>
        <dbReference type="ChEBI" id="CHEBI:60377"/>
        <dbReference type="EC" id="2.7.8.5"/>
    </reaction>
</comment>
<evidence type="ECO:0000256" key="3">
    <source>
        <dbReference type="ARBA" id="ARBA00010682"/>
    </source>
</evidence>
<proteinExistence type="inferred from homology"/>
<keyword evidence="6" id="KW-0677">Repeat</keyword>
<evidence type="ECO:0000256" key="10">
    <source>
        <dbReference type="ARBA" id="ARBA00023209"/>
    </source>
</evidence>
<dbReference type="InterPro" id="IPR001736">
    <property type="entry name" value="PLipase_D/transphosphatidylase"/>
</dbReference>
<dbReference type="PROSITE" id="PS50035">
    <property type="entry name" value="PLD"/>
    <property type="match status" value="1"/>
</dbReference>
<comment type="similarity">
    <text evidence="3 13">Belongs to the CDP-alcohol phosphatidyltransferase class-II family.</text>
</comment>
<accession>A0A376BB38</accession>
<dbReference type="GO" id="GO:0008444">
    <property type="term" value="F:CDP-diacylglycerol-glycerol-3-phosphate 3-phosphatidyltransferase activity"/>
    <property type="evidence" value="ECO:0007669"/>
    <property type="project" value="UniProtKB-EC"/>
</dbReference>
<dbReference type="GO" id="GO:0005739">
    <property type="term" value="C:mitochondrion"/>
    <property type="evidence" value="ECO:0007669"/>
    <property type="project" value="UniProtKB-SubCell"/>
</dbReference>
<evidence type="ECO:0000256" key="5">
    <source>
        <dbReference type="ARBA" id="ARBA00022679"/>
    </source>
</evidence>
<feature type="domain" description="PLD phosphodiesterase" evidence="14">
    <location>
        <begin position="140"/>
        <end position="166"/>
    </location>
</feature>
<dbReference type="CDD" id="cd09135">
    <property type="entry name" value="PLDc_PGS1_euk_1"/>
    <property type="match status" value="1"/>
</dbReference>
<dbReference type="CDD" id="cd09137">
    <property type="entry name" value="PLDc_PGS1_euk_2"/>
    <property type="match status" value="1"/>
</dbReference>
<evidence type="ECO:0000259" key="14">
    <source>
        <dbReference type="PROSITE" id="PS50035"/>
    </source>
</evidence>
<dbReference type="VEuPathDB" id="FungiDB:SCODWIG_03572"/>
<dbReference type="GO" id="GO:0005524">
    <property type="term" value="F:ATP binding"/>
    <property type="evidence" value="ECO:0007669"/>
    <property type="project" value="UniProtKB-KW"/>
</dbReference>
<evidence type="ECO:0000256" key="11">
    <source>
        <dbReference type="ARBA" id="ARBA00023264"/>
    </source>
</evidence>
<comment type="pathway">
    <text evidence="2">Lipid metabolism.</text>
</comment>
<evidence type="ECO:0000256" key="9">
    <source>
        <dbReference type="ARBA" id="ARBA00023098"/>
    </source>
</evidence>
<dbReference type="EC" id="2.7.8.5" evidence="13"/>
<comment type="function">
    <text evidence="13">Functions in the biosynthesis of the anionic phospholipids phosphatidylglycerol and cardiolipin.</text>
</comment>
<evidence type="ECO:0000313" key="15">
    <source>
        <dbReference type="EMBL" id="SSD61811.1"/>
    </source>
</evidence>
<dbReference type="SUPFAM" id="SSF56024">
    <property type="entry name" value="Phospholipase D/nuclease"/>
    <property type="match status" value="2"/>
</dbReference>
<protein>
    <recommendedName>
        <fullName evidence="13">CDP-diacylglycerol--glycerol-3-phosphate 3-phosphatidyltransferase</fullName>
        <ecNumber evidence="13">2.7.8.5</ecNumber>
    </recommendedName>
</protein>
<keyword evidence="16" id="KW-1185">Reference proteome</keyword>
<keyword evidence="7 13" id="KW-0547">Nucleotide-binding</keyword>
<keyword evidence="8 13" id="KW-0067">ATP-binding</keyword>
<keyword evidence="5 13" id="KW-0808">Transferase</keyword>
<evidence type="ECO:0000313" key="16">
    <source>
        <dbReference type="Proteomes" id="UP000262825"/>
    </source>
</evidence>
<dbReference type="Proteomes" id="UP000262825">
    <property type="component" value="Unassembled WGS sequence"/>
</dbReference>
<dbReference type="PIRSF" id="PIRSF000850">
    <property type="entry name" value="Phospholipase_D_PSS"/>
    <property type="match status" value="1"/>
</dbReference>
<keyword evidence="10 13" id="KW-0594">Phospholipid biosynthesis</keyword>
<evidence type="ECO:0000256" key="6">
    <source>
        <dbReference type="ARBA" id="ARBA00022737"/>
    </source>
</evidence>
<reference evidence="16" key="1">
    <citation type="submission" date="2018-06" db="EMBL/GenBank/DDBJ databases">
        <authorList>
            <person name="Guldener U."/>
        </authorList>
    </citation>
    <scope>NUCLEOTIDE SEQUENCE [LARGE SCALE GENOMIC DNA]</scope>
    <source>
        <strain evidence="16">UTAD17</strain>
    </source>
</reference>
<dbReference type="SMART" id="SM00155">
    <property type="entry name" value="PLDc"/>
    <property type="match status" value="2"/>
</dbReference>
<keyword evidence="9 13" id="KW-0443">Lipid metabolism</keyword>
<name>A0A376BB38_9ASCO</name>
<comment type="pathway">
    <text evidence="1 13">Phospholipid metabolism; phosphatidylglycerol biosynthesis; phosphatidylglycerol from CDP-diacylglycerol: step 1/2.</text>
</comment>
<dbReference type="PANTHER" id="PTHR12586:SF1">
    <property type="entry name" value="CDP-DIACYLGLYCEROL--GLYCEROL-3-PHOSPHATE 3-PHOSPHATIDYLTRANSFERASE, MITOCHONDRIAL"/>
    <property type="match status" value="1"/>
</dbReference>
<keyword evidence="13" id="KW-0496">Mitochondrion</keyword>
<dbReference type="FunFam" id="3.30.870.10:FF:000044">
    <property type="entry name" value="CDP-diacylglycerol--glycerol-3-phosphate 3-phosphatidyltransferase"/>
    <property type="match status" value="1"/>
</dbReference>
<keyword evidence="11 13" id="KW-1208">Phospholipid metabolism</keyword>
<dbReference type="UniPathway" id="UPA00084">
    <property type="reaction ID" value="UER00503"/>
</dbReference>
<comment type="subcellular location">
    <subcellularLocation>
        <location evidence="13">Mitochondrion</location>
    </subcellularLocation>
</comment>
<dbReference type="AlphaFoldDB" id="A0A376BB38"/>
<dbReference type="InterPro" id="IPR016270">
    <property type="entry name" value="PGS1"/>
</dbReference>
<dbReference type="GO" id="GO:0032049">
    <property type="term" value="P:cardiolipin biosynthetic process"/>
    <property type="evidence" value="ECO:0007669"/>
    <property type="project" value="InterPro"/>
</dbReference>
<evidence type="ECO:0000256" key="7">
    <source>
        <dbReference type="ARBA" id="ARBA00022741"/>
    </source>
</evidence>
<dbReference type="Gene3D" id="3.30.870.10">
    <property type="entry name" value="Endonuclease Chain A"/>
    <property type="match status" value="2"/>
</dbReference>
<organism evidence="15 16">
    <name type="scientific">Saccharomycodes ludwigii</name>
    <dbReference type="NCBI Taxonomy" id="36035"/>
    <lineage>
        <taxon>Eukaryota</taxon>
        <taxon>Fungi</taxon>
        <taxon>Dikarya</taxon>
        <taxon>Ascomycota</taxon>
        <taxon>Saccharomycotina</taxon>
        <taxon>Saccharomycetes</taxon>
        <taxon>Saccharomycodales</taxon>
        <taxon>Saccharomycodaceae</taxon>
        <taxon>Saccharomycodes</taxon>
    </lineage>
</organism>
<dbReference type="PANTHER" id="PTHR12586">
    <property type="entry name" value="CDP-DIACYLGLYCEROL--SERINE O-PHOSPHATIDYLTRANSFERASE"/>
    <property type="match status" value="1"/>
</dbReference>
<evidence type="ECO:0000256" key="12">
    <source>
        <dbReference type="ARBA" id="ARBA00048586"/>
    </source>
</evidence>
<sequence>MYSSMVDIVKHTFQNTLQTKFYFKSGQIEVIDHPVEFYKTLKNKIAQSKDKIFMASLYLGKSEEEIIHCISKALQKNDELKVYFMVDGLRGTRESPSKCSASLLAQLVRDYGDRVDVRTYKTPAIFGLKESLVPKRFNEGFGLQHMKIYGFDDEVILSGANLSRDYFTNRQDRYYLFKLKPFADYYFNLHQMISKLSFKVLYSTNAQKYVLVWPDNNLASDPRRNKTKFLEQTSKLLQTFFKTPFGNNTTTNTLKVGEQQGTLYPTVVYPVSQFTPLFSASIGDQSTEKPSILKLLTSTLQNRDEQQLKQKSWVFTAGYFNMLPEIKHKLLSSKSAKGTVITASPHANGFFESKGVSKYLPDAYTYLSYKFLKEVSKKGYENSICLREWKRGVVNQPSGWSYHAKGIWITEPGEKEPCITVVGSSNYTKRAYKFDLESNCIIATTDKDLKKQMQAEIDNIMQYTSPVTLNTFKTVPERKVSNGVKIATALLSDKL</sequence>
<evidence type="ECO:0000256" key="1">
    <source>
        <dbReference type="ARBA" id="ARBA00005042"/>
    </source>
</evidence>